<feature type="transmembrane region" description="Helical" evidence="2">
    <location>
        <begin position="21"/>
        <end position="43"/>
    </location>
</feature>
<keyword evidence="2" id="KW-0812">Transmembrane</keyword>
<keyword evidence="2" id="KW-1133">Transmembrane helix</keyword>
<proteinExistence type="predicted"/>
<reference evidence="3 4" key="1">
    <citation type="submission" date="2019-02" db="EMBL/GenBank/DDBJ databases">
        <title>Genome sequencing of the rare red list fungi Antrodiella citrinella (Flaviporus citrinellus).</title>
        <authorList>
            <person name="Buettner E."/>
            <person name="Kellner H."/>
        </authorList>
    </citation>
    <scope>NUCLEOTIDE SEQUENCE [LARGE SCALE GENOMIC DNA]</scope>
    <source>
        <strain evidence="3 4">DSM 108506</strain>
    </source>
</reference>
<feature type="region of interest" description="Disordered" evidence="1">
    <location>
        <begin position="134"/>
        <end position="162"/>
    </location>
</feature>
<dbReference type="OrthoDB" id="3366475at2759"/>
<gene>
    <name evidence="3" type="ORF">EUX98_g7042</name>
</gene>
<keyword evidence="4" id="KW-1185">Reference proteome</keyword>
<feature type="transmembrane region" description="Helical" evidence="2">
    <location>
        <begin position="63"/>
        <end position="90"/>
    </location>
</feature>
<evidence type="ECO:0000256" key="1">
    <source>
        <dbReference type="SAM" id="MobiDB-lite"/>
    </source>
</evidence>
<dbReference type="Proteomes" id="UP000308730">
    <property type="component" value="Unassembled WGS sequence"/>
</dbReference>
<evidence type="ECO:0000313" key="4">
    <source>
        <dbReference type="Proteomes" id="UP000308730"/>
    </source>
</evidence>
<dbReference type="AlphaFoldDB" id="A0A4V3XHY3"/>
<feature type="transmembrane region" description="Helical" evidence="2">
    <location>
        <begin position="96"/>
        <end position="118"/>
    </location>
</feature>
<accession>A0A4V3XHY3</accession>
<organism evidence="3 4">
    <name type="scientific">Antrodiella citrinella</name>
    <dbReference type="NCBI Taxonomy" id="2447956"/>
    <lineage>
        <taxon>Eukaryota</taxon>
        <taxon>Fungi</taxon>
        <taxon>Dikarya</taxon>
        <taxon>Basidiomycota</taxon>
        <taxon>Agaricomycotina</taxon>
        <taxon>Agaricomycetes</taxon>
        <taxon>Polyporales</taxon>
        <taxon>Steccherinaceae</taxon>
        <taxon>Antrodiella</taxon>
    </lineage>
</organism>
<protein>
    <recommendedName>
        <fullName evidence="5">Transmembrane protein</fullName>
    </recommendedName>
</protein>
<evidence type="ECO:0000313" key="3">
    <source>
        <dbReference type="EMBL" id="THH27143.1"/>
    </source>
</evidence>
<keyword evidence="2" id="KW-0472">Membrane</keyword>
<name>A0A4V3XHY3_9APHY</name>
<dbReference type="EMBL" id="SGPM01000276">
    <property type="protein sequence ID" value="THH27143.1"/>
    <property type="molecule type" value="Genomic_DNA"/>
</dbReference>
<evidence type="ECO:0008006" key="5">
    <source>
        <dbReference type="Google" id="ProtNLM"/>
    </source>
</evidence>
<comment type="caution">
    <text evidence="3">The sequence shown here is derived from an EMBL/GenBank/DDBJ whole genome shotgun (WGS) entry which is preliminary data.</text>
</comment>
<evidence type="ECO:0000256" key="2">
    <source>
        <dbReference type="SAM" id="Phobius"/>
    </source>
</evidence>
<sequence length="162" mass="17669">MDAATAVASPLVVSNNTQPPIVYFLQLLQQVLSASVALVVFVARTASSILSPISIVSSSLLYLFAPVLVLANILLDVFLVTPFHIIVYLLHALYPIYVLVGIAFICACFVGLAARLSIHLLKSILLRSPSVVQPPSVHVTQPEEDEKPRRKAQKRVSIKEEK</sequence>